<dbReference type="Proteomes" id="UP000276437">
    <property type="component" value="Chromosome"/>
</dbReference>
<evidence type="ECO:0000313" key="2">
    <source>
        <dbReference type="EMBL" id="BBB91425.1"/>
    </source>
</evidence>
<organism evidence="2 3">
    <name type="scientific">Methylomusa anaerophila</name>
    <dbReference type="NCBI Taxonomy" id="1930071"/>
    <lineage>
        <taxon>Bacteria</taxon>
        <taxon>Bacillati</taxon>
        <taxon>Bacillota</taxon>
        <taxon>Negativicutes</taxon>
        <taxon>Selenomonadales</taxon>
        <taxon>Sporomusaceae</taxon>
        <taxon>Methylomusa</taxon>
    </lineage>
</organism>
<keyword evidence="1" id="KW-1133">Transmembrane helix</keyword>
<sequence length="313" mass="33896">MPDNKKRFRDITTKIIAVIIAIVLWLYVMNEQNPPIEAYFTVPLEIRKEVANQVVFDAPEAVRVKVRGPRSTIAGIINREINAFIDLKGVPEGRQSLKVGAAIPASLELIEISPDRIMVRIDTTISRTVPVVAAFTGAATKGMIVEQGYANVDAATVEGPKNSVNMVDKVVANIDLSGRVGDFSGEVPLIPVTKDGKEVDGVSLSPAKTRIEVKLSPGISKKVLDIKPVVQGDLPKGLVLKSITTEPDKVEVSEEGEGKNLAKLDTIYTEPVNLTLIDKDTSREVKLQYVEGTTGPVANVIVHIKLDSLVHQP</sequence>
<dbReference type="OrthoDB" id="9814149at2"/>
<gene>
    <name evidence="2" type="ORF">MAMMFC1_02109</name>
</gene>
<dbReference type="InterPro" id="IPR053154">
    <property type="entry name" value="c-di-AMP_regulator"/>
</dbReference>
<dbReference type="Pfam" id="PF07949">
    <property type="entry name" value="YbbR"/>
    <property type="match status" value="3"/>
</dbReference>
<dbReference type="PANTHER" id="PTHR37804">
    <property type="entry name" value="CDAA REGULATORY PROTEIN CDAR"/>
    <property type="match status" value="1"/>
</dbReference>
<dbReference type="Gene3D" id="2.170.120.30">
    <property type="match status" value="1"/>
</dbReference>
<keyword evidence="1" id="KW-0472">Membrane</keyword>
<dbReference type="AlphaFoldDB" id="A0A348AK27"/>
<name>A0A348AK27_9FIRM</name>
<proteinExistence type="predicted"/>
<dbReference type="EMBL" id="AP018449">
    <property type="protein sequence ID" value="BBB91425.1"/>
    <property type="molecule type" value="Genomic_DNA"/>
</dbReference>
<reference evidence="2 3" key="1">
    <citation type="journal article" date="2018" name="Int. J. Syst. Evol. Microbiol.">
        <title>Methylomusa anaerophila gen. nov., sp. nov., an anaerobic methanol-utilizing bacterium isolated from a microbial fuel cell.</title>
        <authorList>
            <person name="Amano N."/>
            <person name="Yamamuro A."/>
            <person name="Miyahara M."/>
            <person name="Kouzuma A."/>
            <person name="Abe T."/>
            <person name="Watanabe K."/>
        </authorList>
    </citation>
    <scope>NUCLEOTIDE SEQUENCE [LARGE SCALE GENOMIC DNA]</scope>
    <source>
        <strain evidence="2 3">MMFC1</strain>
    </source>
</reference>
<evidence type="ECO:0000313" key="3">
    <source>
        <dbReference type="Proteomes" id="UP000276437"/>
    </source>
</evidence>
<protein>
    <submittedName>
        <fullName evidence="2">YbbR-like protein</fullName>
    </submittedName>
</protein>
<accession>A0A348AK27</accession>
<keyword evidence="1" id="KW-0812">Transmembrane</keyword>
<feature type="transmembrane region" description="Helical" evidence="1">
    <location>
        <begin position="12"/>
        <end position="29"/>
    </location>
</feature>
<dbReference type="InterPro" id="IPR012505">
    <property type="entry name" value="YbbR"/>
</dbReference>
<dbReference type="PANTHER" id="PTHR37804:SF1">
    <property type="entry name" value="CDAA REGULATORY PROTEIN CDAR"/>
    <property type="match status" value="1"/>
</dbReference>
<dbReference type="Gene3D" id="2.170.120.40">
    <property type="entry name" value="YbbR-like domain"/>
    <property type="match status" value="2"/>
</dbReference>
<keyword evidence="3" id="KW-1185">Reference proteome</keyword>
<dbReference type="KEGG" id="mana:MAMMFC1_02109"/>
<evidence type="ECO:0000256" key="1">
    <source>
        <dbReference type="SAM" id="Phobius"/>
    </source>
</evidence>
<dbReference type="CDD" id="cd20206">
    <property type="entry name" value="YbbR"/>
    <property type="match status" value="1"/>
</dbReference>
<dbReference type="RefSeq" id="WP_126308444.1">
    <property type="nucleotide sequence ID" value="NZ_AP018449.1"/>
</dbReference>